<reference evidence="2 3" key="1">
    <citation type="journal article" date="2018" name="Environ. Microbiol.">
        <title>Novel energy conservation strategies and behaviour of Pelotomaculum schinkii driving syntrophic propionate catabolism.</title>
        <authorList>
            <person name="Hidalgo-Ahumada C.A.P."/>
            <person name="Nobu M.K."/>
            <person name="Narihiro T."/>
            <person name="Tamaki H."/>
            <person name="Liu W.T."/>
            <person name="Kamagata Y."/>
            <person name="Stams A.J.M."/>
            <person name="Imachi H."/>
            <person name="Sousa D.Z."/>
        </authorList>
    </citation>
    <scope>NUCLEOTIDE SEQUENCE [LARGE SCALE GENOMIC DNA]</scope>
    <source>
        <strain evidence="2 3">MGP</strain>
    </source>
</reference>
<gene>
    <name evidence="2" type="ORF">Pmgp_03029</name>
</gene>
<dbReference type="Proteomes" id="UP000297597">
    <property type="component" value="Unassembled WGS sequence"/>
</dbReference>
<dbReference type="InterPro" id="IPR000192">
    <property type="entry name" value="Aminotrans_V_dom"/>
</dbReference>
<dbReference type="InterPro" id="IPR015422">
    <property type="entry name" value="PyrdxlP-dep_Trfase_small"/>
</dbReference>
<dbReference type="RefSeq" id="WP_345789153.1">
    <property type="nucleotide sequence ID" value="NZ_QFFZ01000043.1"/>
</dbReference>
<feature type="domain" description="Aminotransferase class V" evidence="1">
    <location>
        <begin position="5"/>
        <end position="50"/>
    </location>
</feature>
<accession>A0A4Y7RKS5</accession>
<dbReference type="InterPro" id="IPR015424">
    <property type="entry name" value="PyrdxlP-dep_Trfase"/>
</dbReference>
<dbReference type="Pfam" id="PF00266">
    <property type="entry name" value="Aminotran_5"/>
    <property type="match status" value="1"/>
</dbReference>
<protein>
    <recommendedName>
        <fullName evidence="1">Aminotransferase class V domain-containing protein</fullName>
    </recommendedName>
</protein>
<organism evidence="2 3">
    <name type="scientific">Pelotomaculum propionicicum</name>
    <dbReference type="NCBI Taxonomy" id="258475"/>
    <lineage>
        <taxon>Bacteria</taxon>
        <taxon>Bacillati</taxon>
        <taxon>Bacillota</taxon>
        <taxon>Clostridia</taxon>
        <taxon>Eubacteriales</taxon>
        <taxon>Desulfotomaculaceae</taxon>
        <taxon>Pelotomaculum</taxon>
    </lineage>
</organism>
<proteinExistence type="predicted"/>
<keyword evidence="3" id="KW-1185">Reference proteome</keyword>
<evidence type="ECO:0000313" key="3">
    <source>
        <dbReference type="Proteomes" id="UP000297597"/>
    </source>
</evidence>
<name>A0A4Y7RKS5_9FIRM</name>
<evidence type="ECO:0000259" key="1">
    <source>
        <dbReference type="Pfam" id="PF00266"/>
    </source>
</evidence>
<evidence type="ECO:0000313" key="2">
    <source>
        <dbReference type="EMBL" id="TEB09598.1"/>
    </source>
</evidence>
<dbReference type="SUPFAM" id="SSF53383">
    <property type="entry name" value="PLP-dependent transferases"/>
    <property type="match status" value="1"/>
</dbReference>
<comment type="caution">
    <text evidence="2">The sequence shown here is derived from an EMBL/GenBank/DDBJ whole genome shotgun (WGS) entry which is preliminary data.</text>
</comment>
<sequence>MQLRELDEKYSIAARGGIHCACLAHETIGTQNTGTVRFSVGVFNTIKEADKALEAVNAIAKS</sequence>
<dbReference type="EMBL" id="QFFZ01000043">
    <property type="protein sequence ID" value="TEB09598.1"/>
    <property type="molecule type" value="Genomic_DNA"/>
</dbReference>
<dbReference type="Gene3D" id="3.90.1150.10">
    <property type="entry name" value="Aspartate Aminotransferase, domain 1"/>
    <property type="match status" value="1"/>
</dbReference>
<dbReference type="AlphaFoldDB" id="A0A4Y7RKS5"/>